<dbReference type="PANTHER" id="PTHR43451">
    <property type="entry name" value="ACETYLTRANSFERASE (GNAT) FAMILY PROTEIN"/>
    <property type="match status" value="1"/>
</dbReference>
<dbReference type="PANTHER" id="PTHR43451:SF1">
    <property type="entry name" value="ACETYLTRANSFERASE"/>
    <property type="match status" value="1"/>
</dbReference>
<keyword evidence="2" id="KW-0808">Transferase</keyword>
<dbReference type="Gene3D" id="3.40.630.30">
    <property type="match status" value="1"/>
</dbReference>
<proteinExistence type="predicted"/>
<dbReference type="EMBL" id="PXZH01000001">
    <property type="protein sequence ID" value="RST89712.1"/>
    <property type="molecule type" value="Genomic_DNA"/>
</dbReference>
<reference evidence="2 3" key="1">
    <citation type="submission" date="2018-03" db="EMBL/GenBank/DDBJ databases">
        <authorList>
            <person name="Gulvik C.A."/>
        </authorList>
    </citation>
    <scope>NUCLEOTIDE SEQUENCE [LARGE SCALE GENOMIC DNA]</scope>
    <source>
        <strain evidence="2 3">JCM 31581</strain>
    </source>
</reference>
<sequence length="148" mass="17254">MFKVRHYTTNDKAEVIHLIRETIQAVNIADYSDKQVEAWSNIDRNNWDRSLVENNALVAIGENEQIVGFSDMSPTGYLDRLFVHKDFQRKGIAKLLVKKLETISSSKKFHTYASKTAVPFFQAIGYRVTKENEVLLRSQYFINYKMEK</sequence>
<dbReference type="AlphaFoldDB" id="A0A429Z7Q1"/>
<dbReference type="CDD" id="cd04301">
    <property type="entry name" value="NAT_SF"/>
    <property type="match status" value="1"/>
</dbReference>
<dbReference type="OrthoDB" id="424368at2"/>
<dbReference type="SUPFAM" id="SSF55729">
    <property type="entry name" value="Acyl-CoA N-acyltransferases (Nat)"/>
    <property type="match status" value="1"/>
</dbReference>
<dbReference type="InterPro" id="IPR052564">
    <property type="entry name" value="N-acetyltrans/Recomb-assoc"/>
</dbReference>
<dbReference type="InterPro" id="IPR016181">
    <property type="entry name" value="Acyl_CoA_acyltransferase"/>
</dbReference>
<keyword evidence="3" id="KW-1185">Reference proteome</keyword>
<evidence type="ECO:0000313" key="2">
    <source>
        <dbReference type="EMBL" id="RST89712.1"/>
    </source>
</evidence>
<comment type="caution">
    <text evidence="2">The sequence shown here is derived from an EMBL/GenBank/DDBJ whole genome shotgun (WGS) entry which is preliminary data.</text>
</comment>
<dbReference type="Pfam" id="PF13673">
    <property type="entry name" value="Acetyltransf_10"/>
    <property type="match status" value="1"/>
</dbReference>
<feature type="domain" description="N-acetyltransferase" evidence="1">
    <location>
        <begin position="2"/>
        <end position="148"/>
    </location>
</feature>
<accession>A0A429Z7Q1</accession>
<evidence type="ECO:0000313" key="3">
    <source>
        <dbReference type="Proteomes" id="UP000277864"/>
    </source>
</evidence>
<evidence type="ECO:0000259" key="1">
    <source>
        <dbReference type="PROSITE" id="PS51186"/>
    </source>
</evidence>
<protein>
    <submittedName>
        <fullName evidence="2">GNAT family N-acetyltransferase</fullName>
    </submittedName>
</protein>
<dbReference type="GO" id="GO:0016747">
    <property type="term" value="F:acyltransferase activity, transferring groups other than amino-acyl groups"/>
    <property type="evidence" value="ECO:0007669"/>
    <property type="project" value="InterPro"/>
</dbReference>
<organism evidence="2 3">
    <name type="scientific">Vagococcus humatus</name>
    <dbReference type="NCBI Taxonomy" id="1889241"/>
    <lineage>
        <taxon>Bacteria</taxon>
        <taxon>Bacillati</taxon>
        <taxon>Bacillota</taxon>
        <taxon>Bacilli</taxon>
        <taxon>Lactobacillales</taxon>
        <taxon>Enterococcaceae</taxon>
        <taxon>Vagococcus</taxon>
    </lineage>
</organism>
<dbReference type="Proteomes" id="UP000277864">
    <property type="component" value="Unassembled WGS sequence"/>
</dbReference>
<gene>
    <name evidence="2" type="ORF">C7P63_01145</name>
</gene>
<dbReference type="InterPro" id="IPR000182">
    <property type="entry name" value="GNAT_dom"/>
</dbReference>
<dbReference type="PROSITE" id="PS51186">
    <property type="entry name" value="GNAT"/>
    <property type="match status" value="1"/>
</dbReference>
<dbReference type="RefSeq" id="WP_125942322.1">
    <property type="nucleotide sequence ID" value="NZ_PXZH01000001.1"/>
</dbReference>
<name>A0A429Z7Q1_9ENTE</name>